<dbReference type="OrthoDB" id="514777at2759"/>
<evidence type="ECO:0000313" key="3">
    <source>
        <dbReference type="Proteomes" id="UP000728032"/>
    </source>
</evidence>
<sequence length="46" mass="5538">IKWKEDINDEYPGKGKALFQVNQWLTWLEEAEEEEEDEEDTDPILN</sequence>
<keyword evidence="3" id="KW-1185">Reference proteome</keyword>
<evidence type="ECO:0000313" key="2">
    <source>
        <dbReference type="EMBL" id="CAD7664950.1"/>
    </source>
</evidence>
<name>A0A7R9MRX8_9ACAR</name>
<dbReference type="EMBL" id="OC957051">
    <property type="protein sequence ID" value="CAD7664950.1"/>
    <property type="molecule type" value="Genomic_DNA"/>
</dbReference>
<dbReference type="Gene3D" id="1.25.40.180">
    <property type="match status" value="1"/>
</dbReference>
<dbReference type="InterPro" id="IPR003307">
    <property type="entry name" value="W2_domain"/>
</dbReference>
<dbReference type="InterPro" id="IPR016024">
    <property type="entry name" value="ARM-type_fold"/>
</dbReference>
<dbReference type="PROSITE" id="PS51363">
    <property type="entry name" value="W2"/>
    <property type="match status" value="1"/>
</dbReference>
<dbReference type="SUPFAM" id="SSF48371">
    <property type="entry name" value="ARM repeat"/>
    <property type="match status" value="1"/>
</dbReference>
<organism evidence="2">
    <name type="scientific">Oppiella nova</name>
    <dbReference type="NCBI Taxonomy" id="334625"/>
    <lineage>
        <taxon>Eukaryota</taxon>
        <taxon>Metazoa</taxon>
        <taxon>Ecdysozoa</taxon>
        <taxon>Arthropoda</taxon>
        <taxon>Chelicerata</taxon>
        <taxon>Arachnida</taxon>
        <taxon>Acari</taxon>
        <taxon>Acariformes</taxon>
        <taxon>Sarcoptiformes</taxon>
        <taxon>Oribatida</taxon>
        <taxon>Brachypylina</taxon>
        <taxon>Oppioidea</taxon>
        <taxon>Oppiidae</taxon>
        <taxon>Oppiella</taxon>
    </lineage>
</organism>
<evidence type="ECO:0000259" key="1">
    <source>
        <dbReference type="PROSITE" id="PS51363"/>
    </source>
</evidence>
<dbReference type="Pfam" id="PF02020">
    <property type="entry name" value="W2"/>
    <property type="match status" value="1"/>
</dbReference>
<reference evidence="2" key="1">
    <citation type="submission" date="2020-11" db="EMBL/GenBank/DDBJ databases">
        <authorList>
            <person name="Tran Van P."/>
        </authorList>
    </citation>
    <scope>NUCLEOTIDE SEQUENCE</scope>
</reference>
<dbReference type="Proteomes" id="UP000728032">
    <property type="component" value="Unassembled WGS sequence"/>
</dbReference>
<proteinExistence type="predicted"/>
<dbReference type="AlphaFoldDB" id="A0A7R9MRX8"/>
<gene>
    <name evidence="2" type="ORF">ONB1V03_LOCUS21508</name>
</gene>
<feature type="non-terminal residue" evidence="2">
    <location>
        <position position="1"/>
    </location>
</feature>
<protein>
    <recommendedName>
        <fullName evidence="1">W2 domain-containing protein</fullName>
    </recommendedName>
</protein>
<dbReference type="EMBL" id="CAJPVJ010042226">
    <property type="protein sequence ID" value="CAG2182087.1"/>
    <property type="molecule type" value="Genomic_DNA"/>
</dbReference>
<feature type="domain" description="W2" evidence="1">
    <location>
        <begin position="1"/>
        <end position="38"/>
    </location>
</feature>
<accession>A0A7R9MRX8</accession>